<dbReference type="InterPro" id="IPR036390">
    <property type="entry name" value="WH_DNA-bd_sf"/>
</dbReference>
<evidence type="ECO:0000313" key="6">
    <source>
        <dbReference type="Proteomes" id="UP000001401"/>
    </source>
</evidence>
<dbReference type="SUPFAM" id="SSF48008">
    <property type="entry name" value="GntR ligand-binding domain-like"/>
    <property type="match status" value="1"/>
</dbReference>
<dbReference type="Pfam" id="PF07729">
    <property type="entry name" value="FCD"/>
    <property type="match status" value="1"/>
</dbReference>
<evidence type="ECO:0000313" key="5">
    <source>
        <dbReference type="EMBL" id="ADU31988.1"/>
    </source>
</evidence>
<dbReference type="PRINTS" id="PR00035">
    <property type="entry name" value="HTHGNTR"/>
</dbReference>
<dbReference type="STRING" id="649639.Bcell_3748"/>
<keyword evidence="3" id="KW-0804">Transcription</keyword>
<dbReference type="InterPro" id="IPR011711">
    <property type="entry name" value="GntR_C"/>
</dbReference>
<dbReference type="PANTHER" id="PTHR43537:SF5">
    <property type="entry name" value="UXU OPERON TRANSCRIPTIONAL REGULATOR"/>
    <property type="match status" value="1"/>
</dbReference>
<dbReference type="KEGG" id="bco:Bcell_3748"/>
<organism evidence="5 6">
    <name type="scientific">Evansella cellulosilytica (strain ATCC 21833 / DSM 2522 / FERM P-1141 / JCM 9156 / N-4)</name>
    <name type="common">Bacillus cellulosilyticus</name>
    <dbReference type="NCBI Taxonomy" id="649639"/>
    <lineage>
        <taxon>Bacteria</taxon>
        <taxon>Bacillati</taxon>
        <taxon>Bacillota</taxon>
        <taxon>Bacilli</taxon>
        <taxon>Bacillales</taxon>
        <taxon>Bacillaceae</taxon>
        <taxon>Evansella</taxon>
    </lineage>
</organism>
<dbReference type="InterPro" id="IPR036388">
    <property type="entry name" value="WH-like_DNA-bd_sf"/>
</dbReference>
<dbReference type="PANTHER" id="PTHR43537">
    <property type="entry name" value="TRANSCRIPTIONAL REGULATOR, GNTR FAMILY"/>
    <property type="match status" value="1"/>
</dbReference>
<reference evidence="5" key="1">
    <citation type="submission" date="2010-12" db="EMBL/GenBank/DDBJ databases">
        <title>Complete sequence of Bacillus cellulosilyticus DSM 2522.</title>
        <authorList>
            <consortium name="US DOE Joint Genome Institute"/>
            <person name="Lucas S."/>
            <person name="Copeland A."/>
            <person name="Lapidus A."/>
            <person name="Cheng J.-F."/>
            <person name="Bruce D."/>
            <person name="Goodwin L."/>
            <person name="Pitluck S."/>
            <person name="Chertkov O."/>
            <person name="Detter J.C."/>
            <person name="Han C."/>
            <person name="Tapia R."/>
            <person name="Land M."/>
            <person name="Hauser L."/>
            <person name="Jeffries C."/>
            <person name="Kyrpides N."/>
            <person name="Ivanova N."/>
            <person name="Mikhailova N."/>
            <person name="Brumm P."/>
            <person name="Mead D."/>
            <person name="Woyke T."/>
        </authorList>
    </citation>
    <scope>NUCLEOTIDE SEQUENCE [LARGE SCALE GENOMIC DNA]</scope>
    <source>
        <strain evidence="5">DSM 2522</strain>
    </source>
</reference>
<dbReference type="SMART" id="SM00345">
    <property type="entry name" value="HTH_GNTR"/>
    <property type="match status" value="1"/>
</dbReference>
<dbReference type="GO" id="GO:0003677">
    <property type="term" value="F:DNA binding"/>
    <property type="evidence" value="ECO:0007669"/>
    <property type="project" value="UniProtKB-KW"/>
</dbReference>
<evidence type="ECO:0000256" key="3">
    <source>
        <dbReference type="ARBA" id="ARBA00023163"/>
    </source>
</evidence>
<dbReference type="Pfam" id="PF00392">
    <property type="entry name" value="GntR"/>
    <property type="match status" value="1"/>
</dbReference>
<dbReference type="EMBL" id="CP002394">
    <property type="protein sequence ID" value="ADU31988.1"/>
    <property type="molecule type" value="Genomic_DNA"/>
</dbReference>
<dbReference type="CDD" id="cd07377">
    <property type="entry name" value="WHTH_GntR"/>
    <property type="match status" value="1"/>
</dbReference>
<sequence length="229" mass="26414">MLIVLQKITTLTAKEEVIKQLITLIKDGKLKPGDKLPNEKELMEKLSVGRSTIREAKQVLISKNILESYPGKGTFIKDLEFDVILDEDVLDAILKEDDVLYSLYEAREIIDIETAVLAAQRATDDDISKITHALQLMKEAMDEDELFEQGLHFHMAICKASHNPILIRLYYLILKLLRKNQYSKYVINMQDEIRIHEDIVIALKEKCVNKTREAVNAHFNYVRESSKEN</sequence>
<dbReference type="SMART" id="SM00895">
    <property type="entry name" value="FCD"/>
    <property type="match status" value="1"/>
</dbReference>
<protein>
    <submittedName>
        <fullName evidence="5">GntR domain protein</fullName>
    </submittedName>
</protein>
<keyword evidence="2" id="KW-0238">DNA-binding</keyword>
<dbReference type="Gene3D" id="1.20.120.530">
    <property type="entry name" value="GntR ligand-binding domain-like"/>
    <property type="match status" value="1"/>
</dbReference>
<dbReference type="HOGENOM" id="CLU_017584_9_2_9"/>
<dbReference type="GO" id="GO:0003700">
    <property type="term" value="F:DNA-binding transcription factor activity"/>
    <property type="evidence" value="ECO:0007669"/>
    <property type="project" value="InterPro"/>
</dbReference>
<dbReference type="InterPro" id="IPR000524">
    <property type="entry name" value="Tscrpt_reg_HTH_GntR"/>
</dbReference>
<keyword evidence="1" id="KW-0805">Transcription regulation</keyword>
<accession>E6TTV7</accession>
<dbReference type="InterPro" id="IPR008920">
    <property type="entry name" value="TF_FadR/GntR_C"/>
</dbReference>
<dbReference type="eggNOG" id="COG2186">
    <property type="taxonomic scope" value="Bacteria"/>
</dbReference>
<evidence type="ECO:0000256" key="1">
    <source>
        <dbReference type="ARBA" id="ARBA00023015"/>
    </source>
</evidence>
<keyword evidence="6" id="KW-1185">Reference proteome</keyword>
<gene>
    <name evidence="5" type="ordered locus">Bcell_3748</name>
</gene>
<evidence type="ECO:0000256" key="2">
    <source>
        <dbReference type="ARBA" id="ARBA00023125"/>
    </source>
</evidence>
<dbReference type="SUPFAM" id="SSF46785">
    <property type="entry name" value="Winged helix' DNA-binding domain"/>
    <property type="match status" value="1"/>
</dbReference>
<proteinExistence type="predicted"/>
<dbReference type="Proteomes" id="UP000001401">
    <property type="component" value="Chromosome"/>
</dbReference>
<dbReference type="Gene3D" id="1.10.10.10">
    <property type="entry name" value="Winged helix-like DNA-binding domain superfamily/Winged helix DNA-binding domain"/>
    <property type="match status" value="1"/>
</dbReference>
<name>E6TTV7_EVAC2</name>
<evidence type="ECO:0000259" key="4">
    <source>
        <dbReference type="PROSITE" id="PS50949"/>
    </source>
</evidence>
<dbReference type="PROSITE" id="PS50949">
    <property type="entry name" value="HTH_GNTR"/>
    <property type="match status" value="1"/>
</dbReference>
<feature type="domain" description="HTH gntR-type" evidence="4">
    <location>
        <begin position="11"/>
        <end position="79"/>
    </location>
</feature>
<dbReference type="AlphaFoldDB" id="E6TTV7"/>